<feature type="compositionally biased region" description="Polar residues" evidence="2">
    <location>
        <begin position="177"/>
        <end position="196"/>
    </location>
</feature>
<dbReference type="GO" id="GO:0004222">
    <property type="term" value="F:metalloendopeptidase activity"/>
    <property type="evidence" value="ECO:0007669"/>
    <property type="project" value="TreeGrafter"/>
</dbReference>
<proteinExistence type="predicted"/>
<feature type="compositionally biased region" description="Polar residues" evidence="2">
    <location>
        <begin position="71"/>
        <end position="84"/>
    </location>
</feature>
<evidence type="ECO:0000256" key="1">
    <source>
        <dbReference type="ARBA" id="ARBA00022729"/>
    </source>
</evidence>
<dbReference type="PANTHER" id="PTHR21666">
    <property type="entry name" value="PEPTIDASE-RELATED"/>
    <property type="match status" value="1"/>
</dbReference>
<dbReference type="OrthoDB" id="507840at2"/>
<dbReference type="Proteomes" id="UP000292459">
    <property type="component" value="Unassembled WGS sequence"/>
</dbReference>
<dbReference type="CDD" id="cd12797">
    <property type="entry name" value="M23_peptidase"/>
    <property type="match status" value="1"/>
</dbReference>
<accession>A0A4Q7E0K5</accession>
<dbReference type="PANTHER" id="PTHR21666:SF289">
    <property type="entry name" value="L-ALA--D-GLU ENDOPEPTIDASE"/>
    <property type="match status" value="1"/>
</dbReference>
<evidence type="ECO:0000313" key="5">
    <source>
        <dbReference type="Proteomes" id="UP000292459"/>
    </source>
</evidence>
<feature type="region of interest" description="Disordered" evidence="2">
    <location>
        <begin position="71"/>
        <end position="115"/>
    </location>
</feature>
<evidence type="ECO:0000256" key="2">
    <source>
        <dbReference type="SAM" id="MobiDB-lite"/>
    </source>
</evidence>
<dbReference type="Gene3D" id="2.70.70.10">
    <property type="entry name" value="Glucose Permease (Domain IIA)"/>
    <property type="match status" value="1"/>
</dbReference>
<name>A0A4Q7E0K5_9CYAN</name>
<evidence type="ECO:0000259" key="3">
    <source>
        <dbReference type="Pfam" id="PF01551"/>
    </source>
</evidence>
<dbReference type="InterPro" id="IPR050570">
    <property type="entry name" value="Cell_wall_metabolism_enzyme"/>
</dbReference>
<dbReference type="Pfam" id="PF01551">
    <property type="entry name" value="Peptidase_M23"/>
    <property type="match status" value="1"/>
</dbReference>
<sequence>MQPEQLSRQSNAHLKSLASGGTLLWLSSVGAMSATLLLGSLPVRAEADRPMEIPTAVETVAPVSPAATSAESLLKPQLSSAPSPDSNPPFATPVFESSAPAEASPLPDGSVADSVPPVEVNAETLLNNPLIDTTDYSLGATRSPDSPSLLFSDRATGCQLTVGQGQAVAGSLCDRSTQANNSPANGSATDNEGTQFSVGPVSVGGNGVTIGNTTVISREYFNEKLRSLNVMRRGTQEFVFPLAIPSPITSLFGWRTHPIFGDRRFHTGTDLGAPEGTPVVATQDGEVHIADYMGGYGLIVILRHAEGTLETRYAHLSRILVRPGERVQQGEVVGLVGSTGNSTGPHLHFELRELTAQGWILLDPNELIAYAVTNLADVLNNPLLALGLESDETSEAGLGADMELPYRPAQPNAN</sequence>
<organism evidence="4 5">
    <name type="scientific">Leptolyngbya iicbica LK</name>
    <dbReference type="NCBI Taxonomy" id="2294035"/>
    <lineage>
        <taxon>Bacteria</taxon>
        <taxon>Bacillati</taxon>
        <taxon>Cyanobacteriota</taxon>
        <taxon>Cyanophyceae</taxon>
        <taxon>Leptolyngbyales</taxon>
        <taxon>Leptolyngbyaceae</taxon>
        <taxon>Leptolyngbya group</taxon>
        <taxon>Leptolyngbya</taxon>
        <taxon>Leptolyngbya iicbica</taxon>
    </lineage>
</organism>
<feature type="domain" description="M23ase beta-sheet core" evidence="3">
    <location>
        <begin position="264"/>
        <end position="353"/>
    </location>
</feature>
<dbReference type="InterPro" id="IPR016047">
    <property type="entry name" value="M23ase_b-sheet_dom"/>
</dbReference>
<reference evidence="4 5" key="1">
    <citation type="submission" date="2018-11" db="EMBL/GenBank/DDBJ databases">
        <title>Whole genome sequencing of an environmental sample.</title>
        <authorList>
            <person name="Sarangi A.N."/>
            <person name="Singh D."/>
            <person name="Tripathy S."/>
        </authorList>
    </citation>
    <scope>NUCLEOTIDE SEQUENCE [LARGE SCALE GENOMIC DNA]</scope>
    <source>
        <strain evidence="4 5">Lakshadweep</strain>
    </source>
</reference>
<keyword evidence="5" id="KW-1185">Reference proteome</keyword>
<keyword evidence="1" id="KW-0732">Signal</keyword>
<dbReference type="SUPFAM" id="SSF51261">
    <property type="entry name" value="Duplicated hybrid motif"/>
    <property type="match status" value="1"/>
</dbReference>
<comment type="caution">
    <text evidence="4">The sequence shown here is derived from an EMBL/GenBank/DDBJ whole genome shotgun (WGS) entry which is preliminary data.</text>
</comment>
<protein>
    <submittedName>
        <fullName evidence="4">M23 family peptidase</fullName>
    </submittedName>
</protein>
<dbReference type="AlphaFoldDB" id="A0A4Q7E0K5"/>
<dbReference type="EMBL" id="QVFV01000012">
    <property type="protein sequence ID" value="RZM74744.1"/>
    <property type="molecule type" value="Genomic_DNA"/>
</dbReference>
<gene>
    <name evidence="4" type="ORF">DYY88_23050</name>
</gene>
<dbReference type="InterPro" id="IPR011055">
    <property type="entry name" value="Dup_hybrid_motif"/>
</dbReference>
<feature type="region of interest" description="Disordered" evidence="2">
    <location>
        <begin position="177"/>
        <end position="200"/>
    </location>
</feature>
<evidence type="ECO:0000313" key="4">
    <source>
        <dbReference type="EMBL" id="RZM74744.1"/>
    </source>
</evidence>